<dbReference type="GO" id="GO:0005829">
    <property type="term" value="C:cytosol"/>
    <property type="evidence" value="ECO:0007669"/>
    <property type="project" value="TreeGrafter"/>
</dbReference>
<feature type="domain" description="Thiaminase-2/PQQC" evidence="2">
    <location>
        <begin position="41"/>
        <end position="244"/>
    </location>
</feature>
<proteinExistence type="inferred from homology"/>
<reference evidence="3 4" key="1">
    <citation type="submission" date="2018-05" db="EMBL/GenBank/DDBJ databases">
        <title>Genomic Encyclopedia of Type Strains, Phase IV (KMG-IV): sequencing the most valuable type-strain genomes for metagenomic binning, comparative biology and taxonomic classification.</title>
        <authorList>
            <person name="Goeker M."/>
        </authorList>
    </citation>
    <scope>NUCLEOTIDE SEQUENCE [LARGE SCALE GENOMIC DNA]</scope>
    <source>
        <strain evidence="3 4">DSM 6462</strain>
    </source>
</reference>
<dbReference type="GO" id="GO:0050334">
    <property type="term" value="F:thiaminase activity"/>
    <property type="evidence" value="ECO:0007669"/>
    <property type="project" value="UniProtKB-EC"/>
</dbReference>
<evidence type="ECO:0000256" key="1">
    <source>
        <dbReference type="RuleBase" id="RU363093"/>
    </source>
</evidence>
<dbReference type="PANTHER" id="PTHR43198">
    <property type="entry name" value="BIFUNCTIONAL TH2 PROTEIN"/>
    <property type="match status" value="1"/>
</dbReference>
<dbReference type="EC" id="3.5.99.2" evidence="1"/>
<protein>
    <recommendedName>
        <fullName evidence="1">Aminopyrimidine aminohydrolase</fullName>
        <ecNumber evidence="1">3.5.99.2</ecNumber>
    </recommendedName>
</protein>
<name>A0A2V3UGI4_9HYPH</name>
<evidence type="ECO:0000313" key="4">
    <source>
        <dbReference type="Proteomes" id="UP000248021"/>
    </source>
</evidence>
<dbReference type="CDD" id="cd19367">
    <property type="entry name" value="TenA_C_ScTHI20-like"/>
    <property type="match status" value="1"/>
</dbReference>
<keyword evidence="4" id="KW-1185">Reference proteome</keyword>
<sequence>MTPRPKPYCSGRVRPHDNTGVAMTATDVSPFERLKAASAEDWRAYCQHDFVRQLGAGTLPRAAFRHYLEQDYLFLIHFARAWGLAVYKSRTITELRQGLDMLKAIVDVELGLHVDYCRQWGVSEDDLMRVPEARATMAYTRYVLDAGHRGDLLDLHVALAPCMIGYAEIATWLNAQPFLMRDGNPYASWIAMYASEEFQDAADAERRWLDARLASVDPARFAALSGTFRDATRLEADFWQMGLERRF</sequence>
<dbReference type="InterPro" id="IPR004305">
    <property type="entry name" value="Thiaminase-2/PQQC"/>
</dbReference>
<keyword evidence="1" id="KW-0378">Hydrolase</keyword>
<comment type="caution">
    <text evidence="3">The sequence shown here is derived from an EMBL/GenBank/DDBJ whole genome shotgun (WGS) entry which is preliminary data.</text>
</comment>
<comment type="function">
    <text evidence="1">Catalyzes an amino-pyrimidine hydrolysis reaction at the C5' of the pyrimidine moiety of thiamine compounds, a reaction that is part of a thiamine salvage pathway.</text>
</comment>
<dbReference type="GO" id="GO:0009229">
    <property type="term" value="P:thiamine diphosphate biosynthetic process"/>
    <property type="evidence" value="ECO:0007669"/>
    <property type="project" value="UniProtKB-UniPathway"/>
</dbReference>
<comment type="similarity">
    <text evidence="1">Belongs to the TenA family.</text>
</comment>
<dbReference type="NCBIfam" id="TIGR04306">
    <property type="entry name" value="salvage_TenA"/>
    <property type="match status" value="1"/>
</dbReference>
<dbReference type="PANTHER" id="PTHR43198:SF2">
    <property type="entry name" value="SI:CH1073-67J19.1-RELATED"/>
    <property type="match status" value="1"/>
</dbReference>
<gene>
    <name evidence="3" type="ORF">C7450_101237</name>
</gene>
<dbReference type="Proteomes" id="UP000248021">
    <property type="component" value="Unassembled WGS sequence"/>
</dbReference>
<dbReference type="AlphaFoldDB" id="A0A2V3UGI4"/>
<dbReference type="InterPro" id="IPR050967">
    <property type="entry name" value="Thiamine_Salvage_TenA"/>
</dbReference>
<comment type="catalytic activity">
    <reaction evidence="1">
        <text>thiamine + H2O = 5-(2-hydroxyethyl)-4-methylthiazole + 4-amino-5-hydroxymethyl-2-methylpyrimidine + H(+)</text>
        <dbReference type="Rhea" id="RHEA:17509"/>
        <dbReference type="ChEBI" id="CHEBI:15377"/>
        <dbReference type="ChEBI" id="CHEBI:15378"/>
        <dbReference type="ChEBI" id="CHEBI:16892"/>
        <dbReference type="ChEBI" id="CHEBI:17957"/>
        <dbReference type="ChEBI" id="CHEBI:18385"/>
        <dbReference type="EC" id="3.5.99.2"/>
    </reaction>
</comment>
<comment type="pathway">
    <text evidence="1">Cofactor biosynthesis; thiamine diphosphate biosynthesis.</text>
</comment>
<dbReference type="InterPro" id="IPR016084">
    <property type="entry name" value="Haem_Oase-like_multi-hlx"/>
</dbReference>
<keyword evidence="1" id="KW-0784">Thiamine biosynthesis</keyword>
<evidence type="ECO:0000313" key="3">
    <source>
        <dbReference type="EMBL" id="PXW64482.1"/>
    </source>
</evidence>
<dbReference type="Pfam" id="PF03070">
    <property type="entry name" value="TENA_THI-4"/>
    <property type="match status" value="1"/>
</dbReference>
<dbReference type="InterPro" id="IPR027574">
    <property type="entry name" value="Thiaminase_II"/>
</dbReference>
<organism evidence="3 4">
    <name type="scientific">Chelatococcus asaccharovorans</name>
    <dbReference type="NCBI Taxonomy" id="28210"/>
    <lineage>
        <taxon>Bacteria</taxon>
        <taxon>Pseudomonadati</taxon>
        <taxon>Pseudomonadota</taxon>
        <taxon>Alphaproteobacteria</taxon>
        <taxon>Hyphomicrobiales</taxon>
        <taxon>Chelatococcaceae</taxon>
        <taxon>Chelatococcus</taxon>
    </lineage>
</organism>
<dbReference type="Gene3D" id="1.20.910.10">
    <property type="entry name" value="Heme oxygenase-like"/>
    <property type="match status" value="1"/>
</dbReference>
<evidence type="ECO:0000259" key="2">
    <source>
        <dbReference type="Pfam" id="PF03070"/>
    </source>
</evidence>
<dbReference type="SUPFAM" id="SSF48613">
    <property type="entry name" value="Heme oxygenase-like"/>
    <property type="match status" value="1"/>
</dbReference>
<accession>A0A2V3UGI4</accession>
<dbReference type="GO" id="GO:0009228">
    <property type="term" value="P:thiamine biosynthetic process"/>
    <property type="evidence" value="ECO:0007669"/>
    <property type="project" value="UniProtKB-KW"/>
</dbReference>
<dbReference type="EMBL" id="QJJK01000001">
    <property type="protein sequence ID" value="PXW64482.1"/>
    <property type="molecule type" value="Genomic_DNA"/>
</dbReference>
<dbReference type="UniPathway" id="UPA00060"/>
<comment type="catalytic activity">
    <reaction evidence="1">
        <text>4-amino-5-aminomethyl-2-methylpyrimidine + H2O = 4-amino-5-hydroxymethyl-2-methylpyrimidine + NH4(+)</text>
        <dbReference type="Rhea" id="RHEA:31799"/>
        <dbReference type="ChEBI" id="CHEBI:15377"/>
        <dbReference type="ChEBI" id="CHEBI:16892"/>
        <dbReference type="ChEBI" id="CHEBI:28938"/>
        <dbReference type="ChEBI" id="CHEBI:63416"/>
        <dbReference type="EC" id="3.5.99.2"/>
    </reaction>
</comment>